<dbReference type="SUPFAM" id="SSF51569">
    <property type="entry name" value="Aldolase"/>
    <property type="match status" value="1"/>
</dbReference>
<dbReference type="InterPro" id="IPR006218">
    <property type="entry name" value="DAHP1/KDSA"/>
</dbReference>
<dbReference type="AlphaFoldDB" id="X1P0V9"/>
<dbReference type="Pfam" id="PF18152">
    <property type="entry name" value="DAHP_snth_FXD"/>
    <property type="match status" value="1"/>
</dbReference>
<evidence type="ECO:0000259" key="2">
    <source>
        <dbReference type="Pfam" id="PF00793"/>
    </source>
</evidence>
<accession>X1P0V9</accession>
<dbReference type="Pfam" id="PF00793">
    <property type="entry name" value="DAHP_synth_1"/>
    <property type="match status" value="1"/>
</dbReference>
<dbReference type="PANTHER" id="PTHR43018:SF1">
    <property type="entry name" value="PROTEIN AROA(G)"/>
    <property type="match status" value="1"/>
</dbReference>
<evidence type="ECO:0000313" key="4">
    <source>
        <dbReference type="EMBL" id="GAI36076.1"/>
    </source>
</evidence>
<feature type="domain" description="DAHP synthase ferredoxin-like" evidence="3">
    <location>
        <begin position="2"/>
        <end position="64"/>
    </location>
</feature>
<dbReference type="InterPro" id="IPR052899">
    <property type="entry name" value="Class-I_DAHP_synthase"/>
</dbReference>
<dbReference type="Gene3D" id="3.30.70.1140">
    <property type="entry name" value="Phospho-2-dehydro-3-deoxyheptonate aldolase, domain 1"/>
    <property type="match status" value="1"/>
</dbReference>
<gene>
    <name evidence="4" type="ORF">S06H3_38365</name>
</gene>
<evidence type="ECO:0000259" key="3">
    <source>
        <dbReference type="Pfam" id="PF18152"/>
    </source>
</evidence>
<organism evidence="4">
    <name type="scientific">marine sediment metagenome</name>
    <dbReference type="NCBI Taxonomy" id="412755"/>
    <lineage>
        <taxon>unclassified sequences</taxon>
        <taxon>metagenomes</taxon>
        <taxon>ecological metagenomes</taxon>
    </lineage>
</organism>
<dbReference type="Gene3D" id="3.20.20.70">
    <property type="entry name" value="Aldolase class I"/>
    <property type="match status" value="1"/>
</dbReference>
<feature type="non-terminal residue" evidence="4">
    <location>
        <position position="184"/>
    </location>
</feature>
<dbReference type="GO" id="GO:0016740">
    <property type="term" value="F:transferase activity"/>
    <property type="evidence" value="ECO:0007669"/>
    <property type="project" value="UniProtKB-KW"/>
</dbReference>
<keyword evidence="1" id="KW-0808">Transferase</keyword>
<evidence type="ECO:0008006" key="5">
    <source>
        <dbReference type="Google" id="ProtNLM"/>
    </source>
</evidence>
<dbReference type="InterPro" id="IPR013785">
    <property type="entry name" value="Aldolase_TIM"/>
</dbReference>
<reference evidence="4" key="1">
    <citation type="journal article" date="2014" name="Front. Microbiol.">
        <title>High frequency of phylogenetically diverse reductive dehalogenase-homologous genes in deep subseafloor sedimentary metagenomes.</title>
        <authorList>
            <person name="Kawai M."/>
            <person name="Futagami T."/>
            <person name="Toyoda A."/>
            <person name="Takaki Y."/>
            <person name="Nishi S."/>
            <person name="Hori S."/>
            <person name="Arai W."/>
            <person name="Tsubouchi T."/>
            <person name="Morono Y."/>
            <person name="Uchiyama I."/>
            <person name="Ito T."/>
            <person name="Fujiyama A."/>
            <person name="Inagaki F."/>
            <person name="Takami H."/>
        </authorList>
    </citation>
    <scope>NUCLEOTIDE SEQUENCE</scope>
    <source>
        <strain evidence="4">Expedition CK06-06</strain>
    </source>
</reference>
<proteinExistence type="predicted"/>
<comment type="caution">
    <text evidence="4">The sequence shown here is derived from an EMBL/GenBank/DDBJ whole genome shotgun (WGS) entry which is preliminary data.</text>
</comment>
<name>X1P0V9_9ZZZZ</name>
<protein>
    <recommendedName>
        <fullName evidence="5">3-deoxy-7-phosphoheptulonate synthase</fullName>
    </recommendedName>
</protein>
<evidence type="ECO:0000256" key="1">
    <source>
        <dbReference type="ARBA" id="ARBA00022679"/>
    </source>
</evidence>
<sequence>MIIMKSEATQEEIENVVKEIRKCGLRADVSKGAYRTVIGLVGDEQKVPFERFAILPGVKEARMIETPYKLISREYAKLSGEESQHRVVKVGNVDIGGSEPVFIAGPCAVESRAQLFRIAEGVKMAGAHILRGGIFKPRTSIHSFQGLGAGGQEEAEEALGWLREAGNRFEMPVITEIRGEGQVD</sequence>
<dbReference type="PANTHER" id="PTHR43018">
    <property type="entry name" value="PHOSPHO-2-DEHYDRO-3-DEOXYHEPTONATE ALDOLASE"/>
    <property type="match status" value="1"/>
</dbReference>
<dbReference type="EMBL" id="BARV01023380">
    <property type="protein sequence ID" value="GAI36076.1"/>
    <property type="molecule type" value="Genomic_DNA"/>
</dbReference>
<feature type="domain" description="DAHP synthetase I/KDSA" evidence="2">
    <location>
        <begin position="92"/>
        <end position="179"/>
    </location>
</feature>
<dbReference type="InterPro" id="IPR041071">
    <property type="entry name" value="DAHP_snth_FXD"/>
</dbReference>